<feature type="compositionally biased region" description="Low complexity" evidence="1">
    <location>
        <begin position="72"/>
        <end position="89"/>
    </location>
</feature>
<proteinExistence type="predicted"/>
<feature type="compositionally biased region" description="Gly residues" evidence="1">
    <location>
        <begin position="90"/>
        <end position="132"/>
    </location>
</feature>
<feature type="region of interest" description="Disordered" evidence="1">
    <location>
        <begin position="41"/>
        <end position="195"/>
    </location>
</feature>
<evidence type="ECO:0000313" key="3">
    <source>
        <dbReference type="Proteomes" id="UP001500325"/>
    </source>
</evidence>
<sequence length="301" mass="28690">MSLPRWGVAVLGAVTCALLLAGIAVAVVPRSADRTIDALPSGVPEAIEPSTPTSTVFPEAADPESGASTGQAAAPGDDTGAGSTTDGPGATTGGSGATTGGSGATTGGSGATTGGSGATTGGSGATTGGSGATTGATTVSQPGPSDGVTTTPRTTSMTSRTSTTSRSAPPAAAAPPANPPAGKPPSPIMIDPISALGADEDGVRSAVAGRWKLSFTVKEGSEEAGNCVSTGSSPQIFAELGGRPLAEGSRVTVYMRCDDPPPPVGQPGSGTNGIQTDGNPTDDTSTDDTGDTPSAPNGPNR</sequence>
<keyword evidence="3" id="KW-1185">Reference proteome</keyword>
<reference evidence="3" key="1">
    <citation type="journal article" date="2019" name="Int. J. Syst. Evol. Microbiol.">
        <title>The Global Catalogue of Microorganisms (GCM) 10K type strain sequencing project: providing services to taxonomists for standard genome sequencing and annotation.</title>
        <authorList>
            <consortium name="The Broad Institute Genomics Platform"/>
            <consortium name="The Broad Institute Genome Sequencing Center for Infectious Disease"/>
            <person name="Wu L."/>
            <person name="Ma J."/>
        </authorList>
    </citation>
    <scope>NUCLEOTIDE SEQUENCE [LARGE SCALE GENOMIC DNA]</scope>
    <source>
        <strain evidence="3">JCM 18055</strain>
    </source>
</reference>
<feature type="region of interest" description="Disordered" evidence="1">
    <location>
        <begin position="254"/>
        <end position="301"/>
    </location>
</feature>
<feature type="compositionally biased region" description="Low complexity" evidence="1">
    <location>
        <begin position="149"/>
        <end position="171"/>
    </location>
</feature>
<comment type="caution">
    <text evidence="2">The sequence shown here is derived from an EMBL/GenBank/DDBJ whole genome shotgun (WGS) entry which is preliminary data.</text>
</comment>
<evidence type="ECO:0000256" key="1">
    <source>
        <dbReference type="SAM" id="MobiDB-lite"/>
    </source>
</evidence>
<evidence type="ECO:0000313" key="2">
    <source>
        <dbReference type="EMBL" id="GAA4712673.1"/>
    </source>
</evidence>
<gene>
    <name evidence="2" type="ORF">GCM10023215_64270</name>
</gene>
<protein>
    <recommendedName>
        <fullName evidence="4">PASTA domain-containing protein</fullName>
    </recommendedName>
</protein>
<name>A0ABP8XTL8_9PSEU</name>
<dbReference type="Proteomes" id="UP001500325">
    <property type="component" value="Unassembled WGS sequence"/>
</dbReference>
<accession>A0ABP8XTL8</accession>
<feature type="compositionally biased region" description="Pro residues" evidence="1">
    <location>
        <begin position="172"/>
        <end position="187"/>
    </location>
</feature>
<organism evidence="2 3">
    <name type="scientific">Pseudonocardia yuanmonensis</name>
    <dbReference type="NCBI Taxonomy" id="1095914"/>
    <lineage>
        <taxon>Bacteria</taxon>
        <taxon>Bacillati</taxon>
        <taxon>Actinomycetota</taxon>
        <taxon>Actinomycetes</taxon>
        <taxon>Pseudonocardiales</taxon>
        <taxon>Pseudonocardiaceae</taxon>
        <taxon>Pseudonocardia</taxon>
    </lineage>
</organism>
<dbReference type="EMBL" id="BAABIC010000035">
    <property type="protein sequence ID" value="GAA4712673.1"/>
    <property type="molecule type" value="Genomic_DNA"/>
</dbReference>
<evidence type="ECO:0008006" key="4">
    <source>
        <dbReference type="Google" id="ProtNLM"/>
    </source>
</evidence>